<dbReference type="InterPro" id="IPR051693">
    <property type="entry name" value="UPF0046_metallophosphoest"/>
</dbReference>
<dbReference type="InterPro" id="IPR029052">
    <property type="entry name" value="Metallo-depent_PP-like"/>
</dbReference>
<evidence type="ECO:0000259" key="1">
    <source>
        <dbReference type="Pfam" id="PF00149"/>
    </source>
</evidence>
<dbReference type="AlphaFoldDB" id="A0A7S2NTD1"/>
<proteinExistence type="predicted"/>
<dbReference type="PANTHER" id="PTHR12905:SF0">
    <property type="entry name" value="CALCINEURIN-LIKE PHOSPHOESTERASE DOMAIN-CONTAINING PROTEIN"/>
    <property type="match status" value="1"/>
</dbReference>
<name>A0A7S2NTD1_9STRA</name>
<dbReference type="SUPFAM" id="SSF56300">
    <property type="entry name" value="Metallo-dependent phosphatases"/>
    <property type="match status" value="1"/>
</dbReference>
<dbReference type="Gene3D" id="3.60.21.10">
    <property type="match status" value="1"/>
</dbReference>
<dbReference type="GO" id="GO:0016787">
    <property type="term" value="F:hydrolase activity"/>
    <property type="evidence" value="ECO:0007669"/>
    <property type="project" value="InterPro"/>
</dbReference>
<gene>
    <name evidence="2" type="ORF">LDAN0321_LOCUS1450</name>
</gene>
<dbReference type="PANTHER" id="PTHR12905">
    <property type="entry name" value="METALLOPHOSPHOESTERASE"/>
    <property type="match status" value="1"/>
</dbReference>
<accession>A0A7S2NTD1</accession>
<sequence>MFQTPEKHKSDNYSSNAVNTKYSIIQDPNEAWRTMSTSQEFQSIPIASHITSHDITSYTRIVCISDTHGKHREVFIPKCDVLIHAGDFTNCGEARSTTDLANFFSEVMQEGKAKKIVCIAGNHEKSFDPGCNSQNWERFERKHKSTKLEDAINAKDYLKDHCTYLEDDSILHDNISFFGSPWSPSYGNYWAFGMDRHKIHAIWDQIPNETDVLITHGPPLGRGDLAKGRTRAGCVNLLEQIQGRIKPRLHVFGHIHEGYGCSYDGHTLYVNASSCTLKYHVENPCIVVDLPTDLKDPPILVSPRCTLSGTDVLIWLKQHGYDRIYPYFENRKPLLDGSAIMSHDMDLEHIISLLKMHSFKVPNQVASFRELRNELATAMMHLRSDSY</sequence>
<dbReference type="Pfam" id="PF00149">
    <property type="entry name" value="Metallophos"/>
    <property type="match status" value="1"/>
</dbReference>
<dbReference type="EMBL" id="HBGY01002145">
    <property type="protein sequence ID" value="CAD9558119.1"/>
    <property type="molecule type" value="Transcribed_RNA"/>
</dbReference>
<organism evidence="2">
    <name type="scientific">Leptocylindrus danicus</name>
    <dbReference type="NCBI Taxonomy" id="163516"/>
    <lineage>
        <taxon>Eukaryota</taxon>
        <taxon>Sar</taxon>
        <taxon>Stramenopiles</taxon>
        <taxon>Ochrophyta</taxon>
        <taxon>Bacillariophyta</taxon>
        <taxon>Coscinodiscophyceae</taxon>
        <taxon>Chaetocerotophycidae</taxon>
        <taxon>Leptocylindrales</taxon>
        <taxon>Leptocylindraceae</taxon>
        <taxon>Leptocylindrus</taxon>
    </lineage>
</organism>
<protein>
    <recommendedName>
        <fullName evidence="1">Calcineurin-like phosphoesterase domain-containing protein</fullName>
    </recommendedName>
</protein>
<feature type="domain" description="Calcineurin-like phosphoesterase" evidence="1">
    <location>
        <begin position="60"/>
        <end position="257"/>
    </location>
</feature>
<reference evidence="2" key="1">
    <citation type="submission" date="2021-01" db="EMBL/GenBank/DDBJ databases">
        <authorList>
            <person name="Corre E."/>
            <person name="Pelletier E."/>
            <person name="Niang G."/>
            <person name="Scheremetjew M."/>
            <person name="Finn R."/>
            <person name="Kale V."/>
            <person name="Holt S."/>
            <person name="Cochrane G."/>
            <person name="Meng A."/>
            <person name="Brown T."/>
            <person name="Cohen L."/>
        </authorList>
    </citation>
    <scope>NUCLEOTIDE SEQUENCE</scope>
    <source>
        <strain evidence="2">B650</strain>
    </source>
</reference>
<dbReference type="CDD" id="cd07379">
    <property type="entry name" value="MPP_239FB"/>
    <property type="match status" value="1"/>
</dbReference>
<evidence type="ECO:0000313" key="2">
    <source>
        <dbReference type="EMBL" id="CAD9558119.1"/>
    </source>
</evidence>
<dbReference type="InterPro" id="IPR004843">
    <property type="entry name" value="Calcineurin-like_PHP"/>
</dbReference>